<feature type="transmembrane region" description="Helical" evidence="1">
    <location>
        <begin position="62"/>
        <end position="84"/>
    </location>
</feature>
<organism evidence="2">
    <name type="scientific">Schizaphis graminum</name>
    <name type="common">Green bug aphid</name>
    <dbReference type="NCBI Taxonomy" id="13262"/>
    <lineage>
        <taxon>Eukaryota</taxon>
        <taxon>Metazoa</taxon>
        <taxon>Ecdysozoa</taxon>
        <taxon>Arthropoda</taxon>
        <taxon>Hexapoda</taxon>
        <taxon>Insecta</taxon>
        <taxon>Pterygota</taxon>
        <taxon>Neoptera</taxon>
        <taxon>Paraneoptera</taxon>
        <taxon>Hemiptera</taxon>
        <taxon>Sternorrhyncha</taxon>
        <taxon>Aphidomorpha</taxon>
        <taxon>Aphidoidea</taxon>
        <taxon>Aphididae</taxon>
        <taxon>Aphidini</taxon>
        <taxon>Schizaphis</taxon>
    </lineage>
</organism>
<sequence length="139" mass="15853">MYFSLHLYDKIIYVGIDAININLYFQHNLMYLNFWMILNSLYFLTSVAFIIFASLRVGNFGIFLAGLVGILIKSYELYVVFQFYSDEILSTSINNNQNPSSNGDQSLSRSHTAVEIGTETISTNDNQHTLEVKNITNTT</sequence>
<reference evidence="2" key="1">
    <citation type="submission" date="2018-04" db="EMBL/GenBank/DDBJ databases">
        <title>Transcriptome of Schizaphis graminum biotype I.</title>
        <authorList>
            <person name="Scully E.D."/>
            <person name="Geib S.M."/>
            <person name="Palmer N.A."/>
            <person name="Koch K."/>
            <person name="Bradshaw J."/>
            <person name="Heng-Moss T."/>
            <person name="Sarath G."/>
        </authorList>
    </citation>
    <scope>NUCLEOTIDE SEQUENCE</scope>
</reference>
<dbReference type="EMBL" id="GGMR01012069">
    <property type="protein sequence ID" value="MBY24688.1"/>
    <property type="molecule type" value="Transcribed_RNA"/>
</dbReference>
<evidence type="ECO:0000313" key="2">
    <source>
        <dbReference type="EMBL" id="MBY24688.1"/>
    </source>
</evidence>
<name>A0A2S2P661_SCHGA</name>
<protein>
    <submittedName>
        <fullName evidence="2">Uncharacterized protein</fullName>
    </submittedName>
</protein>
<accession>A0A2S2P661</accession>
<feature type="transmembrane region" description="Helical" evidence="1">
    <location>
        <begin position="34"/>
        <end position="55"/>
    </location>
</feature>
<dbReference type="AlphaFoldDB" id="A0A2S2P661"/>
<evidence type="ECO:0000256" key="1">
    <source>
        <dbReference type="SAM" id="Phobius"/>
    </source>
</evidence>
<gene>
    <name evidence="2" type="ORF">g.13178</name>
</gene>
<keyword evidence="1" id="KW-0472">Membrane</keyword>
<keyword evidence="1" id="KW-1133">Transmembrane helix</keyword>
<proteinExistence type="predicted"/>
<keyword evidence="1" id="KW-0812">Transmembrane</keyword>